<gene>
    <name evidence="1" type="ORF">Cgig2_011917</name>
</gene>
<accession>A0A9Q1QCU5</accession>
<dbReference type="Proteomes" id="UP001153076">
    <property type="component" value="Unassembled WGS sequence"/>
</dbReference>
<evidence type="ECO:0000313" key="1">
    <source>
        <dbReference type="EMBL" id="KAJ8436095.1"/>
    </source>
</evidence>
<proteinExistence type="predicted"/>
<protein>
    <submittedName>
        <fullName evidence="1">Uncharacterized protein</fullName>
    </submittedName>
</protein>
<sequence length="281" mass="31453">MCKERGEYGKNTSIHPRFKTASMIKAIAKLYGAYVEFIKAQAKHKSTPSFGPGLRLSQPNSQSPILMSTSVANVNIRHEKDQHHEELCERSSKVESKDGRQQDITYRLDSQSPIVASTFIPDANISDEKDEDHQENNTELIDPGKLCFKHQENLENKSKVAEKPIAQKGEIQKTTIKIMKPTVQQASGSKAANVSIAKQPSSSGKEIATVNHPIEEKKETTKLWGKVKPTNGNKTKVPPRARLKLEPRNNANLKLMIRRISLLSLLLQSETLFDAYKKKAT</sequence>
<comment type="caution">
    <text evidence="1">The sequence shown here is derived from an EMBL/GenBank/DDBJ whole genome shotgun (WGS) entry which is preliminary data.</text>
</comment>
<evidence type="ECO:0000313" key="2">
    <source>
        <dbReference type="Proteomes" id="UP001153076"/>
    </source>
</evidence>
<dbReference type="EMBL" id="JAKOGI010000366">
    <property type="protein sequence ID" value="KAJ8436095.1"/>
    <property type="molecule type" value="Genomic_DNA"/>
</dbReference>
<reference evidence="1" key="1">
    <citation type="submission" date="2022-04" db="EMBL/GenBank/DDBJ databases">
        <title>Carnegiea gigantea Genome sequencing and assembly v2.</title>
        <authorList>
            <person name="Copetti D."/>
            <person name="Sanderson M.J."/>
            <person name="Burquez A."/>
            <person name="Wojciechowski M.F."/>
        </authorList>
    </citation>
    <scope>NUCLEOTIDE SEQUENCE</scope>
    <source>
        <strain evidence="1">SGP5-SGP5p</strain>
        <tissue evidence="1">Aerial part</tissue>
    </source>
</reference>
<name>A0A9Q1QCU5_9CARY</name>
<organism evidence="1 2">
    <name type="scientific">Carnegiea gigantea</name>
    <dbReference type="NCBI Taxonomy" id="171969"/>
    <lineage>
        <taxon>Eukaryota</taxon>
        <taxon>Viridiplantae</taxon>
        <taxon>Streptophyta</taxon>
        <taxon>Embryophyta</taxon>
        <taxon>Tracheophyta</taxon>
        <taxon>Spermatophyta</taxon>
        <taxon>Magnoliopsida</taxon>
        <taxon>eudicotyledons</taxon>
        <taxon>Gunneridae</taxon>
        <taxon>Pentapetalae</taxon>
        <taxon>Caryophyllales</taxon>
        <taxon>Cactineae</taxon>
        <taxon>Cactaceae</taxon>
        <taxon>Cactoideae</taxon>
        <taxon>Echinocereeae</taxon>
        <taxon>Carnegiea</taxon>
    </lineage>
</organism>
<dbReference type="AlphaFoldDB" id="A0A9Q1QCU5"/>
<keyword evidence="2" id="KW-1185">Reference proteome</keyword>